<dbReference type="Gene3D" id="1.20.120.1760">
    <property type="match status" value="1"/>
</dbReference>
<keyword evidence="5" id="KW-1185">Reference proteome</keyword>
<evidence type="ECO:0000256" key="2">
    <source>
        <dbReference type="RuleBase" id="RU003750"/>
    </source>
</evidence>
<dbReference type="InterPro" id="IPR000462">
    <property type="entry name" value="CDP-OH_P_trans"/>
</dbReference>
<evidence type="ECO:0000313" key="5">
    <source>
        <dbReference type="Proteomes" id="UP000184038"/>
    </source>
</evidence>
<dbReference type="STRING" id="1120996.SAMN02746066_02685"/>
<feature type="transmembrane region" description="Helical" evidence="3">
    <location>
        <begin position="185"/>
        <end position="206"/>
    </location>
</feature>
<keyword evidence="1 2" id="KW-0808">Transferase</keyword>
<dbReference type="GO" id="GO:0008654">
    <property type="term" value="P:phospholipid biosynthetic process"/>
    <property type="evidence" value="ECO:0007669"/>
    <property type="project" value="InterPro"/>
</dbReference>
<evidence type="ECO:0000256" key="3">
    <source>
        <dbReference type="SAM" id="Phobius"/>
    </source>
</evidence>
<dbReference type="GO" id="GO:0016020">
    <property type="term" value="C:membrane"/>
    <property type="evidence" value="ECO:0007669"/>
    <property type="project" value="InterPro"/>
</dbReference>
<protein>
    <submittedName>
        <fullName evidence="4">CDP-alcohol phosphatidyltransferase</fullName>
    </submittedName>
</protein>
<feature type="transmembrane region" description="Helical" evidence="3">
    <location>
        <begin position="100"/>
        <end position="120"/>
    </location>
</feature>
<keyword evidence="3" id="KW-0472">Membrane</keyword>
<dbReference type="EMBL" id="FRCP01000013">
    <property type="protein sequence ID" value="SHM63259.1"/>
    <property type="molecule type" value="Genomic_DNA"/>
</dbReference>
<feature type="transmembrane region" description="Helical" evidence="3">
    <location>
        <begin position="161"/>
        <end position="179"/>
    </location>
</feature>
<organism evidence="4 5">
    <name type="scientific">Anaerosporobacter mobilis DSM 15930</name>
    <dbReference type="NCBI Taxonomy" id="1120996"/>
    <lineage>
        <taxon>Bacteria</taxon>
        <taxon>Bacillati</taxon>
        <taxon>Bacillota</taxon>
        <taxon>Clostridia</taxon>
        <taxon>Lachnospirales</taxon>
        <taxon>Lachnospiraceae</taxon>
        <taxon>Anaerosporobacter</taxon>
    </lineage>
</organism>
<dbReference type="Proteomes" id="UP000184038">
    <property type="component" value="Unassembled WGS sequence"/>
</dbReference>
<gene>
    <name evidence="4" type="ORF">SAMN02746066_02685</name>
</gene>
<proteinExistence type="inferred from homology"/>
<dbReference type="InterPro" id="IPR048254">
    <property type="entry name" value="CDP_ALCOHOL_P_TRANSF_CS"/>
</dbReference>
<name>A0A1M7KDE5_9FIRM</name>
<dbReference type="Pfam" id="PF01066">
    <property type="entry name" value="CDP-OH_P_transf"/>
    <property type="match status" value="1"/>
</dbReference>
<dbReference type="PROSITE" id="PS00379">
    <property type="entry name" value="CDP_ALCOHOL_P_TRANSF"/>
    <property type="match status" value="1"/>
</dbReference>
<sequence length="227" mass="25701">MTYKKDETEIKKIIPSKLETGFQQFLYKTIGNHIPKSMTPNQITLIGAFGGLVGVICGFLAKISPYFLIGTIFGILCHLICDDLDGYVARTRNMTSEAGGFFDLLTDILHITYLIIALAFSGYVSFGVAIFLVPVYALIIFTSMNYMLYLREFLFPRLGPIETHLFFGVMCIGSMFFKAEPLFSIHKWGVTFGDVFLIVGGIPMYYEMIRLQIQLFRRLSVKDKGEM</sequence>
<evidence type="ECO:0000313" key="4">
    <source>
        <dbReference type="EMBL" id="SHM63259.1"/>
    </source>
</evidence>
<reference evidence="4 5" key="1">
    <citation type="submission" date="2016-11" db="EMBL/GenBank/DDBJ databases">
        <authorList>
            <person name="Jaros S."/>
            <person name="Januszkiewicz K."/>
            <person name="Wedrychowicz H."/>
        </authorList>
    </citation>
    <scope>NUCLEOTIDE SEQUENCE [LARGE SCALE GENOMIC DNA]</scope>
    <source>
        <strain evidence="4 5">DSM 15930</strain>
    </source>
</reference>
<dbReference type="RefSeq" id="WP_073288518.1">
    <property type="nucleotide sequence ID" value="NZ_FRCP01000013.1"/>
</dbReference>
<keyword evidence="3" id="KW-0812">Transmembrane</keyword>
<feature type="transmembrane region" description="Helical" evidence="3">
    <location>
        <begin position="43"/>
        <end position="61"/>
    </location>
</feature>
<dbReference type="GO" id="GO:0016780">
    <property type="term" value="F:phosphotransferase activity, for other substituted phosphate groups"/>
    <property type="evidence" value="ECO:0007669"/>
    <property type="project" value="InterPro"/>
</dbReference>
<keyword evidence="3" id="KW-1133">Transmembrane helix</keyword>
<accession>A0A1M7KDE5</accession>
<dbReference type="InterPro" id="IPR043130">
    <property type="entry name" value="CDP-OH_PTrfase_TM_dom"/>
</dbReference>
<comment type="similarity">
    <text evidence="2">Belongs to the CDP-alcohol phosphatidyltransferase class-I family.</text>
</comment>
<dbReference type="AlphaFoldDB" id="A0A1M7KDE5"/>
<evidence type="ECO:0000256" key="1">
    <source>
        <dbReference type="ARBA" id="ARBA00022679"/>
    </source>
</evidence>